<dbReference type="Pfam" id="PF01352">
    <property type="entry name" value="KRAB"/>
    <property type="match status" value="1"/>
</dbReference>
<dbReference type="AlphaFoldDB" id="A0A7J7F1Y7"/>
<proteinExistence type="predicted"/>
<feature type="domain" description="KRAB" evidence="2">
    <location>
        <begin position="27"/>
        <end position="99"/>
    </location>
</feature>
<dbReference type="PANTHER" id="PTHR23232:SF163">
    <property type="entry name" value="ZINC FINGER PROTEIN 589"/>
    <property type="match status" value="1"/>
</dbReference>
<evidence type="ECO:0000256" key="1">
    <source>
        <dbReference type="SAM" id="MobiDB-lite"/>
    </source>
</evidence>
<evidence type="ECO:0000313" key="3">
    <source>
        <dbReference type="EMBL" id="KAF5922050.1"/>
    </source>
</evidence>
<dbReference type="Proteomes" id="UP000551758">
    <property type="component" value="Unassembled WGS sequence"/>
</dbReference>
<dbReference type="InterPro" id="IPR050169">
    <property type="entry name" value="Krueppel_C2H2_ZnF"/>
</dbReference>
<keyword evidence="4" id="KW-1185">Reference proteome</keyword>
<dbReference type="PROSITE" id="PS50805">
    <property type="entry name" value="KRAB"/>
    <property type="match status" value="1"/>
</dbReference>
<sequence length="208" mass="22899">MAQRPAGLPSGAAPGSGHLSSQEAEPLTFQDVVVYFSRAMGRRRLGPDQRPLYTDVMLENYGHVASLGLPVPKPELIFQLEQGEELWVLDLLGAEEPEALSGCRTVELGCYIWLVPHVEQDAQCGVALLSSCHLDHRRWDLTSWAPLRAHGKTWSPVWAGGRRMGPKEGWCCAGDSVGAMVPLTERQRPQGGRVSEPRGHPFQSRGKR</sequence>
<feature type="region of interest" description="Disordered" evidence="1">
    <location>
        <begin position="185"/>
        <end position="208"/>
    </location>
</feature>
<comment type="caution">
    <text evidence="3">The sequence shown here is derived from an EMBL/GenBank/DDBJ whole genome shotgun (WGS) entry which is preliminary data.</text>
</comment>
<dbReference type="InterPro" id="IPR036051">
    <property type="entry name" value="KRAB_dom_sf"/>
</dbReference>
<protein>
    <recommendedName>
        <fullName evidence="2">KRAB domain-containing protein</fullName>
    </recommendedName>
</protein>
<feature type="region of interest" description="Disordered" evidence="1">
    <location>
        <begin position="1"/>
        <end position="23"/>
    </location>
</feature>
<reference evidence="3 4" key="1">
    <citation type="journal article" date="2020" name="Mol. Biol. Evol.">
        <title>Interspecific Gene Flow and the Evolution of Specialization in Black and White Rhinoceros.</title>
        <authorList>
            <person name="Moodley Y."/>
            <person name="Westbury M.V."/>
            <person name="Russo I.M."/>
            <person name="Gopalakrishnan S."/>
            <person name="Rakotoarivelo A."/>
            <person name="Olsen R.A."/>
            <person name="Prost S."/>
            <person name="Tunstall T."/>
            <person name="Ryder O.A."/>
            <person name="Dalen L."/>
            <person name="Bruford M.W."/>
        </authorList>
    </citation>
    <scope>NUCLEOTIDE SEQUENCE [LARGE SCALE GENOMIC DNA]</scope>
    <source>
        <strain evidence="3">SBR-YM</strain>
        <tissue evidence="3">Skin</tissue>
    </source>
</reference>
<dbReference type="SMART" id="SM00349">
    <property type="entry name" value="KRAB"/>
    <property type="match status" value="1"/>
</dbReference>
<evidence type="ECO:0000313" key="4">
    <source>
        <dbReference type="Proteomes" id="UP000551758"/>
    </source>
</evidence>
<dbReference type="InterPro" id="IPR001909">
    <property type="entry name" value="KRAB"/>
</dbReference>
<name>A0A7J7F1Y7_DICBM</name>
<dbReference type="SUPFAM" id="SSF109640">
    <property type="entry name" value="KRAB domain (Kruppel-associated box)"/>
    <property type="match status" value="1"/>
</dbReference>
<dbReference type="PANTHER" id="PTHR23232">
    <property type="entry name" value="KRAB DOMAIN C2H2 ZINC FINGER"/>
    <property type="match status" value="1"/>
</dbReference>
<dbReference type="CDD" id="cd07765">
    <property type="entry name" value="KRAB_A-box"/>
    <property type="match status" value="1"/>
</dbReference>
<gene>
    <name evidence="3" type="ORF">HPG69_000837</name>
</gene>
<dbReference type="GO" id="GO:0006355">
    <property type="term" value="P:regulation of DNA-templated transcription"/>
    <property type="evidence" value="ECO:0007669"/>
    <property type="project" value="InterPro"/>
</dbReference>
<dbReference type="Gene3D" id="6.10.140.140">
    <property type="match status" value="1"/>
</dbReference>
<feature type="compositionally biased region" description="Low complexity" evidence="1">
    <location>
        <begin position="1"/>
        <end position="17"/>
    </location>
</feature>
<evidence type="ECO:0000259" key="2">
    <source>
        <dbReference type="PROSITE" id="PS50805"/>
    </source>
</evidence>
<organism evidence="3 4">
    <name type="scientific">Diceros bicornis minor</name>
    <name type="common">South-central black rhinoceros</name>
    <dbReference type="NCBI Taxonomy" id="77932"/>
    <lineage>
        <taxon>Eukaryota</taxon>
        <taxon>Metazoa</taxon>
        <taxon>Chordata</taxon>
        <taxon>Craniata</taxon>
        <taxon>Vertebrata</taxon>
        <taxon>Euteleostomi</taxon>
        <taxon>Mammalia</taxon>
        <taxon>Eutheria</taxon>
        <taxon>Laurasiatheria</taxon>
        <taxon>Perissodactyla</taxon>
        <taxon>Rhinocerotidae</taxon>
        <taxon>Diceros</taxon>
    </lineage>
</organism>
<dbReference type="EMBL" id="JACDTQ010001571">
    <property type="protein sequence ID" value="KAF5922050.1"/>
    <property type="molecule type" value="Genomic_DNA"/>
</dbReference>
<accession>A0A7J7F1Y7</accession>